<dbReference type="InterPro" id="IPR027417">
    <property type="entry name" value="P-loop_NTPase"/>
</dbReference>
<reference evidence="13" key="2">
    <citation type="submission" date="2022-10" db="EMBL/GenBank/DDBJ databases">
        <authorList>
            <consortium name="ENA_rothamsted_submissions"/>
            <consortium name="culmorum"/>
            <person name="King R."/>
        </authorList>
    </citation>
    <scope>NUCLEOTIDE SEQUENCE</scope>
</reference>
<dbReference type="InterPro" id="IPR047187">
    <property type="entry name" value="SF1_C_Upf1"/>
</dbReference>
<evidence type="ECO:0000256" key="8">
    <source>
        <dbReference type="ARBA" id="ARBA00022840"/>
    </source>
</evidence>
<evidence type="ECO:0000256" key="4">
    <source>
        <dbReference type="ARBA" id="ARBA00022490"/>
    </source>
</evidence>
<evidence type="ECO:0000259" key="10">
    <source>
        <dbReference type="Pfam" id="PF13086"/>
    </source>
</evidence>
<dbReference type="GO" id="GO:0016787">
    <property type="term" value="F:hydrolase activity"/>
    <property type="evidence" value="ECO:0007669"/>
    <property type="project" value="UniProtKB-KW"/>
</dbReference>
<organism evidence="13 14">
    <name type="scientific">Chironomus riparius</name>
    <dbReference type="NCBI Taxonomy" id="315576"/>
    <lineage>
        <taxon>Eukaryota</taxon>
        <taxon>Metazoa</taxon>
        <taxon>Ecdysozoa</taxon>
        <taxon>Arthropoda</taxon>
        <taxon>Hexapoda</taxon>
        <taxon>Insecta</taxon>
        <taxon>Pterygota</taxon>
        <taxon>Neoptera</taxon>
        <taxon>Endopterygota</taxon>
        <taxon>Diptera</taxon>
        <taxon>Nematocera</taxon>
        <taxon>Chironomoidea</taxon>
        <taxon>Chironomidae</taxon>
        <taxon>Chironominae</taxon>
        <taxon>Chironomus</taxon>
    </lineage>
</organism>
<name>A0A9N9RTM8_9DIPT</name>
<comment type="subcellular location">
    <subcellularLocation>
        <location evidence="1">Cytoplasm</location>
    </subcellularLocation>
</comment>
<feature type="domain" description="DNA2/NAM7 helicase helicase" evidence="10">
    <location>
        <begin position="777"/>
        <end position="855"/>
    </location>
</feature>
<sequence length="1117" mass="129195">MFSLVYQYLFEKRPENIKKFEDEKRRKFDELIDELMRKDDENSDITGSEQHPDDSEINIAELSWKCTKNEGIVTSLNDKFGVINEKHEFPKIKALDFWSIIKVGSKVSYLLFENTVASMKLIDAGWEEDYNKNNVIPKNTFKEGYKTELRTVLGTIDEINDNIITVDIGNTKEYVPIDETSEWIFAEGDNVRLDCIITEDETTWNPSIGTFGNIVEIKKITPNSINNDIGRVTATAGDYAIFDESIILNYSHFNKQKIVDLWDEFEYLAIETSIFRDGRNFNWRITKLIKKIEDNSDRQIDSTKKIQMNDEFFELRQNSRVITKFTTIFNNSDQKITIFKCEITANSGLIELQKPDKKFELKPCNGAYKVFMNICPKQYGIFAEELNVDFGTFKKKSLIKFQISRSMSVNRNRFGRFNTGNEIIPGQKIKSAPRFIEIRIPEYPVPDQFRHNFDFKKQTQLLVHDFTLHDHRFLIEELIEQNYYAKMRYCLYLEEIAMEIYFERYRIDRAHFDNKEEFLRLEVEGINEKRPSIAMGDKILASDPFSAKTNNTYEGFIHKVEQNAVLSKFHSEFHHSHGRRDFRIDFHFSRTSFKRQQFALDQVLSSNGLGLNFLFPRLVNIKKNPQLDVKLSENGNILLNQNESEFFNKSLNVYQKTALINVLRGESRPLPYIIYGPPGTGKTRTVVECIKQISSKISWSRIIIATPSNSAANLIVENLVESGIFKGGDFIRFVSYNQIDRDAIPNNLKKYCATIDIGYDKGDASNFMTNESGMMMNASKSIIVKYRIYISTLSTLGPLMHIKFLRDHFTHVIIDEAGQSVEPETLIPISFLCQNKGQVILAGDPQQLGPVLISQVSKFCGFEKSFLERLSEHKYYLPIYGEKKDQFDEKFVTKLKKNYRSLPSILNVYSHLFYNNDLEAEVNDEKSPEMNILKSIDSLLWNRNTANKKCGAFFVNVSGRNLKTSDSSSWFNNEEASRIFYFICKLKNLGISLKNVGIITPYALQVKNLKKIINESMPDSEIKIGSVEEFQGQERDIILISTVRTNKGLIATDQRFGLGFLQCSKRMNVAISRARAVLIVFGKESLLAQDENWRYYIQYTKENGTYVTEKVANSDNN</sequence>
<dbReference type="PANTHER" id="PTHR45418">
    <property type="entry name" value="CANCER/TESTIS ANTIGEN 55"/>
    <property type="match status" value="1"/>
</dbReference>
<evidence type="ECO:0000256" key="1">
    <source>
        <dbReference type="ARBA" id="ARBA00004496"/>
    </source>
</evidence>
<keyword evidence="7" id="KW-0347">Helicase</keyword>
<dbReference type="SUPFAM" id="SSF52540">
    <property type="entry name" value="P-loop containing nucleoside triphosphate hydrolases"/>
    <property type="match status" value="1"/>
</dbReference>
<feature type="domain" description="DNA2/NAM7 helicase-like C-terminal" evidence="11">
    <location>
        <begin position="864"/>
        <end position="1084"/>
    </location>
</feature>
<evidence type="ECO:0000259" key="12">
    <source>
        <dbReference type="Pfam" id="PF21634"/>
    </source>
</evidence>
<keyword evidence="5" id="KW-0547">Nucleotide-binding</keyword>
<evidence type="ECO:0000313" key="14">
    <source>
        <dbReference type="Proteomes" id="UP001153620"/>
    </source>
</evidence>
<dbReference type="PANTHER" id="PTHR45418:SF1">
    <property type="entry name" value="CANCER_TESTIS ANTIGEN 55"/>
    <property type="match status" value="1"/>
</dbReference>
<dbReference type="EMBL" id="OU895878">
    <property type="protein sequence ID" value="CAG9802598.1"/>
    <property type="molecule type" value="Genomic_DNA"/>
</dbReference>
<evidence type="ECO:0000256" key="3">
    <source>
        <dbReference type="ARBA" id="ARBA00012552"/>
    </source>
</evidence>
<evidence type="ECO:0000256" key="2">
    <source>
        <dbReference type="ARBA" id="ARBA00005601"/>
    </source>
</evidence>
<keyword evidence="14" id="KW-1185">Reference proteome</keyword>
<feature type="domain" description="DNA2/NAM7 helicase helicase" evidence="10">
    <location>
        <begin position="651"/>
        <end position="752"/>
    </location>
</feature>
<dbReference type="FunFam" id="3.40.50.300:FF:000326">
    <property type="entry name" value="P-loop containing nucleoside triphosphate hydrolase"/>
    <property type="match status" value="1"/>
</dbReference>
<keyword evidence="6" id="KW-0378">Hydrolase</keyword>
<dbReference type="CDD" id="cd18808">
    <property type="entry name" value="SF1_C_Upf1"/>
    <property type="match status" value="1"/>
</dbReference>
<dbReference type="Proteomes" id="UP001153620">
    <property type="component" value="Chromosome 2"/>
</dbReference>
<dbReference type="InterPro" id="IPR041677">
    <property type="entry name" value="DNA2/NAM7_AAA_11"/>
</dbReference>
<evidence type="ECO:0000256" key="5">
    <source>
        <dbReference type="ARBA" id="ARBA00022741"/>
    </source>
</evidence>
<gene>
    <name evidence="13" type="ORF">CHIRRI_LOCUS5504</name>
</gene>
<dbReference type="Pfam" id="PF21634">
    <property type="entry name" value="MOV-10_beta-barrel"/>
    <property type="match status" value="1"/>
</dbReference>
<keyword evidence="4" id="KW-0963">Cytoplasm</keyword>
<evidence type="ECO:0000256" key="6">
    <source>
        <dbReference type="ARBA" id="ARBA00022801"/>
    </source>
</evidence>
<dbReference type="EC" id="3.6.4.13" evidence="3"/>
<reference evidence="13" key="1">
    <citation type="submission" date="2022-01" db="EMBL/GenBank/DDBJ databases">
        <authorList>
            <person name="King R."/>
        </authorList>
    </citation>
    <scope>NUCLEOTIDE SEQUENCE</scope>
</reference>
<dbReference type="AlphaFoldDB" id="A0A9N9RTM8"/>
<keyword evidence="8" id="KW-0067">ATP-binding</keyword>
<dbReference type="GO" id="GO:0005694">
    <property type="term" value="C:chromosome"/>
    <property type="evidence" value="ECO:0007669"/>
    <property type="project" value="UniProtKB-ARBA"/>
</dbReference>
<feature type="domain" description="Helicase MOV-10-like beta-barrel" evidence="12">
    <location>
        <begin position="514"/>
        <end position="586"/>
    </location>
</feature>
<evidence type="ECO:0000256" key="9">
    <source>
        <dbReference type="ARBA" id="ARBA00047984"/>
    </source>
</evidence>
<dbReference type="Pfam" id="PF13087">
    <property type="entry name" value="AAA_12"/>
    <property type="match status" value="1"/>
</dbReference>
<evidence type="ECO:0000313" key="13">
    <source>
        <dbReference type="EMBL" id="CAG9802598.1"/>
    </source>
</evidence>
<evidence type="ECO:0000256" key="7">
    <source>
        <dbReference type="ARBA" id="ARBA00022806"/>
    </source>
</evidence>
<dbReference type="InterPro" id="IPR041679">
    <property type="entry name" value="DNA2/NAM7-like_C"/>
</dbReference>
<dbReference type="Pfam" id="PF13086">
    <property type="entry name" value="AAA_11"/>
    <property type="match status" value="2"/>
</dbReference>
<proteinExistence type="inferred from homology"/>
<dbReference type="GO" id="GO:0005524">
    <property type="term" value="F:ATP binding"/>
    <property type="evidence" value="ECO:0007669"/>
    <property type="project" value="UniProtKB-KW"/>
</dbReference>
<dbReference type="Gene3D" id="3.40.50.300">
    <property type="entry name" value="P-loop containing nucleotide triphosphate hydrolases"/>
    <property type="match status" value="2"/>
</dbReference>
<dbReference type="GO" id="GO:0003724">
    <property type="term" value="F:RNA helicase activity"/>
    <property type="evidence" value="ECO:0007669"/>
    <property type="project" value="UniProtKB-EC"/>
</dbReference>
<dbReference type="GO" id="GO:0005737">
    <property type="term" value="C:cytoplasm"/>
    <property type="evidence" value="ECO:0007669"/>
    <property type="project" value="UniProtKB-SubCell"/>
</dbReference>
<evidence type="ECO:0000259" key="11">
    <source>
        <dbReference type="Pfam" id="PF13087"/>
    </source>
</evidence>
<dbReference type="OrthoDB" id="6513042at2759"/>
<comment type="similarity">
    <text evidence="2">Belongs to the DNA2/NAM7 helicase family. SDE3 subfamily.</text>
</comment>
<comment type="catalytic activity">
    <reaction evidence="9">
        <text>ATP + H2O = ADP + phosphate + H(+)</text>
        <dbReference type="Rhea" id="RHEA:13065"/>
        <dbReference type="ChEBI" id="CHEBI:15377"/>
        <dbReference type="ChEBI" id="CHEBI:15378"/>
        <dbReference type="ChEBI" id="CHEBI:30616"/>
        <dbReference type="ChEBI" id="CHEBI:43474"/>
        <dbReference type="ChEBI" id="CHEBI:456216"/>
        <dbReference type="EC" id="3.6.4.13"/>
    </reaction>
</comment>
<dbReference type="InterPro" id="IPR049080">
    <property type="entry name" value="MOV-10-like_beta-barrel"/>
</dbReference>
<protein>
    <recommendedName>
        <fullName evidence="3">RNA helicase</fullName>
        <ecNumber evidence="3">3.6.4.13</ecNumber>
    </recommendedName>
</protein>
<accession>A0A9N9RTM8</accession>